<dbReference type="SUPFAM" id="SSF53383">
    <property type="entry name" value="PLP-dependent transferases"/>
    <property type="match status" value="1"/>
</dbReference>
<name>A0A7X0M451_9ACTN</name>
<dbReference type="GO" id="GO:0016829">
    <property type="term" value="F:lyase activity"/>
    <property type="evidence" value="ECO:0007669"/>
    <property type="project" value="UniProtKB-KW"/>
</dbReference>
<dbReference type="InterPro" id="IPR000192">
    <property type="entry name" value="Aminotrans_V_dom"/>
</dbReference>
<gene>
    <name evidence="4" type="ORF">BJ992_000346</name>
</gene>
<dbReference type="Gene3D" id="3.40.640.10">
    <property type="entry name" value="Type I PLP-dependent aspartate aminotransferase-like (Major domain)"/>
    <property type="match status" value="1"/>
</dbReference>
<dbReference type="Proteomes" id="UP000555564">
    <property type="component" value="Unassembled WGS sequence"/>
</dbReference>
<proteinExistence type="predicted"/>
<keyword evidence="4" id="KW-0456">Lyase</keyword>
<evidence type="ECO:0000259" key="3">
    <source>
        <dbReference type="Pfam" id="PF00266"/>
    </source>
</evidence>
<dbReference type="PROSITE" id="PS51318">
    <property type="entry name" value="TAT"/>
    <property type="match status" value="1"/>
</dbReference>
<dbReference type="Pfam" id="PF00266">
    <property type="entry name" value="Aminotran_5"/>
    <property type="match status" value="1"/>
</dbReference>
<dbReference type="AlphaFoldDB" id="A0A7X0M451"/>
<dbReference type="PANTHER" id="PTHR43092:SF6">
    <property type="entry name" value="BLR1280 PROTEIN"/>
    <property type="match status" value="1"/>
</dbReference>
<dbReference type="InterPro" id="IPR006311">
    <property type="entry name" value="TAT_signal"/>
</dbReference>
<evidence type="ECO:0000256" key="2">
    <source>
        <dbReference type="SAM" id="MobiDB-lite"/>
    </source>
</evidence>
<sequence length="440" mass="48947">MTLSRRAVVAGLGALATGRPVGPPVPAPPAPPAPPRGVTPERLAEDESYWGAVARRFDVEEEFLNLENGYYGVMPEPVRLAYHRNVDRLNRQNSYLLRTSYRAEADEVRRRVAEVLGAAPEEIALTRGGTEALQYLITGYNRLRPGDTVTYADLDYHSAQYAMNWLQERRGVRVRRVTIPEPATRQAVLDTYDQALRTDPAPRLLLLSHMNNRTGLVTPVRDIVAMARARNTDVIVDAAHSFGHLDFTVDDLDADFGVFSLHKWIGAPLGSGFLHIRRHRLPDIDVAYADETFPRDDIRSRVHSGTMDVAPILTTGAALDFHTTLGAANKQARLRHLRDLWVTRAHAIGGIEILTPDDPAMYGAITAFRLTGRTTKADNTAVTDHLLTHHQIFTVQRGGLTGGDCVRVTPALFTSRTDMDRLATALRDVTRRIPPLRRTR</sequence>
<feature type="domain" description="Aminotransferase class V" evidence="3">
    <location>
        <begin position="93"/>
        <end position="382"/>
    </location>
</feature>
<feature type="region of interest" description="Disordered" evidence="2">
    <location>
        <begin position="18"/>
        <end position="40"/>
    </location>
</feature>
<keyword evidence="5" id="KW-1185">Reference proteome</keyword>
<organism evidence="4 5">
    <name type="scientific">Sphaerisporangium rubeum</name>
    <dbReference type="NCBI Taxonomy" id="321317"/>
    <lineage>
        <taxon>Bacteria</taxon>
        <taxon>Bacillati</taxon>
        <taxon>Actinomycetota</taxon>
        <taxon>Actinomycetes</taxon>
        <taxon>Streptosporangiales</taxon>
        <taxon>Streptosporangiaceae</taxon>
        <taxon>Sphaerisporangium</taxon>
    </lineage>
</organism>
<reference evidence="4 5" key="1">
    <citation type="submission" date="2020-08" db="EMBL/GenBank/DDBJ databases">
        <title>Sequencing the genomes of 1000 actinobacteria strains.</title>
        <authorList>
            <person name="Klenk H.-P."/>
        </authorList>
    </citation>
    <scope>NUCLEOTIDE SEQUENCE [LARGE SCALE GENOMIC DNA]</scope>
    <source>
        <strain evidence="4 5">DSM 44936</strain>
    </source>
</reference>
<evidence type="ECO:0000256" key="1">
    <source>
        <dbReference type="ARBA" id="ARBA00022898"/>
    </source>
</evidence>
<evidence type="ECO:0000313" key="4">
    <source>
        <dbReference type="EMBL" id="MBB6470915.1"/>
    </source>
</evidence>
<feature type="compositionally biased region" description="Pro residues" evidence="2">
    <location>
        <begin position="21"/>
        <end position="37"/>
    </location>
</feature>
<keyword evidence="1" id="KW-0663">Pyridoxal phosphate</keyword>
<dbReference type="InterPro" id="IPR015424">
    <property type="entry name" value="PyrdxlP-dep_Trfase"/>
</dbReference>
<dbReference type="EMBL" id="JACHIU010000001">
    <property type="protein sequence ID" value="MBB6470915.1"/>
    <property type="molecule type" value="Genomic_DNA"/>
</dbReference>
<accession>A0A7X0M451</accession>
<dbReference type="Gene3D" id="3.90.1150.10">
    <property type="entry name" value="Aspartate Aminotransferase, domain 1"/>
    <property type="match status" value="1"/>
</dbReference>
<comment type="caution">
    <text evidence="4">The sequence shown here is derived from an EMBL/GenBank/DDBJ whole genome shotgun (WGS) entry which is preliminary data.</text>
</comment>
<dbReference type="InterPro" id="IPR015421">
    <property type="entry name" value="PyrdxlP-dep_Trfase_major"/>
</dbReference>
<protein>
    <submittedName>
        <fullName evidence="4">Selenocysteine lyase/cysteine desulfurase</fullName>
    </submittedName>
</protein>
<evidence type="ECO:0000313" key="5">
    <source>
        <dbReference type="Proteomes" id="UP000555564"/>
    </source>
</evidence>
<dbReference type="PANTHER" id="PTHR43092">
    <property type="entry name" value="L-CYSTEINE DESULFHYDRASE"/>
    <property type="match status" value="1"/>
</dbReference>
<dbReference type="RefSeq" id="WP_184978209.1">
    <property type="nucleotide sequence ID" value="NZ_BAAALO010000069.1"/>
</dbReference>
<dbReference type="InterPro" id="IPR015422">
    <property type="entry name" value="PyrdxlP-dep_Trfase_small"/>
</dbReference>